<dbReference type="InterPro" id="IPR000334">
    <property type="entry name" value="Glyco_hydro_45"/>
</dbReference>
<dbReference type="PANTHER" id="PTHR39730:SF1">
    <property type="entry name" value="ENDOGLUCANASE 1"/>
    <property type="match status" value="1"/>
</dbReference>
<comment type="similarity">
    <text evidence="2">Belongs to the glycosyl hydrolase 45 (cellulase K) family.</text>
</comment>
<comment type="caution">
    <text evidence="10">The sequence shown here is derived from an EMBL/GenBank/DDBJ whole genome shotgun (WGS) entry which is preliminary data.</text>
</comment>
<evidence type="ECO:0000256" key="2">
    <source>
        <dbReference type="ARBA" id="ARBA00007793"/>
    </source>
</evidence>
<dbReference type="EC" id="3.2.1.4" evidence="3"/>
<proteinExistence type="inferred from homology"/>
<keyword evidence="8" id="KW-0624">Polysaccharide degradation</keyword>
<name>A0A367J538_RHIST</name>
<dbReference type="Gene3D" id="2.40.40.10">
    <property type="entry name" value="RlpA-like domain"/>
    <property type="match status" value="1"/>
</dbReference>
<dbReference type="GO" id="GO:0030245">
    <property type="term" value="P:cellulose catabolic process"/>
    <property type="evidence" value="ECO:0007669"/>
    <property type="project" value="UniProtKB-KW"/>
</dbReference>
<comment type="catalytic activity">
    <reaction evidence="1">
        <text>Endohydrolysis of (1-&gt;4)-beta-D-glucosidic linkages in cellulose, lichenin and cereal beta-D-glucans.</text>
        <dbReference type="EC" id="3.2.1.4"/>
    </reaction>
</comment>
<feature type="non-terminal residue" evidence="10">
    <location>
        <position position="1"/>
    </location>
</feature>
<gene>
    <name evidence="10" type="ORF">CU098_001581</name>
</gene>
<evidence type="ECO:0000256" key="5">
    <source>
        <dbReference type="ARBA" id="ARBA00023001"/>
    </source>
</evidence>
<organism evidence="10 11">
    <name type="scientific">Rhizopus stolonifer</name>
    <name type="common">Rhizopus nigricans</name>
    <dbReference type="NCBI Taxonomy" id="4846"/>
    <lineage>
        <taxon>Eukaryota</taxon>
        <taxon>Fungi</taxon>
        <taxon>Fungi incertae sedis</taxon>
        <taxon>Mucoromycota</taxon>
        <taxon>Mucoromycotina</taxon>
        <taxon>Mucoromycetes</taxon>
        <taxon>Mucorales</taxon>
        <taxon>Mucorineae</taxon>
        <taxon>Rhizopodaceae</taxon>
        <taxon>Rhizopus</taxon>
    </lineage>
</organism>
<dbReference type="Proteomes" id="UP000253551">
    <property type="component" value="Unassembled WGS sequence"/>
</dbReference>
<dbReference type="OrthoDB" id="10035502at2759"/>
<keyword evidence="4" id="KW-0378">Hydrolase</keyword>
<evidence type="ECO:0000256" key="7">
    <source>
        <dbReference type="ARBA" id="ARBA00023295"/>
    </source>
</evidence>
<evidence type="ECO:0000256" key="4">
    <source>
        <dbReference type="ARBA" id="ARBA00022801"/>
    </source>
</evidence>
<keyword evidence="5" id="KW-0136">Cellulose degradation</keyword>
<dbReference type="EMBL" id="PJQM01004282">
    <property type="protein sequence ID" value="RCH85015.1"/>
    <property type="molecule type" value="Genomic_DNA"/>
</dbReference>
<dbReference type="PANTHER" id="PTHR39730">
    <property type="entry name" value="ENDOGLUCANASE 1"/>
    <property type="match status" value="1"/>
</dbReference>
<sequence>GKKMVVQITNTGSDGGPNSFDLNIPGGGVGLYNACSAQWGAPADGWGKRYGGVDTVEQCSQLPAALQSGCKWRFGWFKGADNPTMTFRQVTCPKEIVARSGCDRL</sequence>
<keyword evidence="11" id="KW-1185">Reference proteome</keyword>
<keyword evidence="7" id="KW-0326">Glycosidase</keyword>
<evidence type="ECO:0000259" key="9">
    <source>
        <dbReference type="Pfam" id="PF02015"/>
    </source>
</evidence>
<dbReference type="InterPro" id="IPR036908">
    <property type="entry name" value="RlpA-like_sf"/>
</dbReference>
<dbReference type="Pfam" id="PF02015">
    <property type="entry name" value="Glyco_hydro_45"/>
    <property type="match status" value="1"/>
</dbReference>
<reference evidence="10 11" key="1">
    <citation type="journal article" date="2018" name="G3 (Bethesda)">
        <title>Phylogenetic and Phylogenomic Definition of Rhizopus Species.</title>
        <authorList>
            <person name="Gryganskyi A.P."/>
            <person name="Golan J."/>
            <person name="Dolatabadi S."/>
            <person name="Mondo S."/>
            <person name="Robb S."/>
            <person name="Idnurm A."/>
            <person name="Muszewska A."/>
            <person name="Steczkiewicz K."/>
            <person name="Masonjones S."/>
            <person name="Liao H.L."/>
            <person name="Gajdeczka M.T."/>
            <person name="Anike F."/>
            <person name="Vuek A."/>
            <person name="Anishchenko I.M."/>
            <person name="Voigt K."/>
            <person name="de Hoog G.S."/>
            <person name="Smith M.E."/>
            <person name="Heitman J."/>
            <person name="Vilgalys R."/>
            <person name="Stajich J.E."/>
        </authorList>
    </citation>
    <scope>NUCLEOTIDE SEQUENCE [LARGE SCALE GENOMIC DNA]</scope>
    <source>
        <strain evidence="10 11">LSU 92-RS-03</strain>
    </source>
</reference>
<evidence type="ECO:0000256" key="8">
    <source>
        <dbReference type="ARBA" id="ARBA00023326"/>
    </source>
</evidence>
<evidence type="ECO:0000256" key="3">
    <source>
        <dbReference type="ARBA" id="ARBA00012601"/>
    </source>
</evidence>
<dbReference type="STRING" id="4846.A0A367J538"/>
<evidence type="ECO:0000313" key="10">
    <source>
        <dbReference type="EMBL" id="RCH85015.1"/>
    </source>
</evidence>
<feature type="domain" description="Glycosyl hydrolases family 45 active site" evidence="9">
    <location>
        <begin position="1"/>
        <end position="102"/>
    </location>
</feature>
<dbReference type="AlphaFoldDB" id="A0A367J538"/>
<dbReference type="InterPro" id="IPR052288">
    <property type="entry name" value="GH45_Enzymes"/>
</dbReference>
<dbReference type="GO" id="GO:0008810">
    <property type="term" value="F:cellulase activity"/>
    <property type="evidence" value="ECO:0007669"/>
    <property type="project" value="UniProtKB-EC"/>
</dbReference>
<keyword evidence="6" id="KW-0119">Carbohydrate metabolism</keyword>
<protein>
    <recommendedName>
        <fullName evidence="3">cellulase</fullName>
        <ecNumber evidence="3">3.2.1.4</ecNumber>
    </recommendedName>
</protein>
<dbReference type="SUPFAM" id="SSF50685">
    <property type="entry name" value="Barwin-like endoglucanases"/>
    <property type="match status" value="1"/>
</dbReference>
<evidence type="ECO:0000256" key="1">
    <source>
        <dbReference type="ARBA" id="ARBA00000966"/>
    </source>
</evidence>
<evidence type="ECO:0000256" key="6">
    <source>
        <dbReference type="ARBA" id="ARBA00023277"/>
    </source>
</evidence>
<accession>A0A367J538</accession>
<evidence type="ECO:0000313" key="11">
    <source>
        <dbReference type="Proteomes" id="UP000253551"/>
    </source>
</evidence>